<dbReference type="SMART" id="SM00382">
    <property type="entry name" value="AAA"/>
    <property type="match status" value="1"/>
</dbReference>
<dbReference type="InterPro" id="IPR003593">
    <property type="entry name" value="AAA+_ATPase"/>
</dbReference>
<sequence length="519" mass="59561">MADRSESLKLDCSLLSFQSTASIAAVEEKLKQNEFVIGAIETPSVSKKTLGYLKQPKLYICDLSTKEIEWTAIIDRIFLNEEDVPVQAEIIDLQSVSSKGEKIWLKMTGLSKLSPRMMLDQLVPVHGTLSNLPKQDVHLAFTSDTEKGKIKIERNETLEESILPNYENEDFEVTPNLILYGPPGTGKTYQVAAKSLEIINHMPAEDLKEKFRSFKEPYKNLQQTGQIRFVTFHQSYSYEDFIEGLRSDGHSSFVPTDGIFKQMVIDALYEGLPNLINKLDYEERKSRVLEALKQNQEFRFNQSKRFVMIIDEINRANISKVFGELITLLEEDKRLTKENETRVKLPYSGDTFVLPPNLFIIATMNTADRSIALMDTALRRRFEFEEILPQASLLSTIDDIDLPTLLHRINQRIEVLYSRDHMIGHAYFIHIETIEDLIATMQNKIIPLLKEYFYDDWEKIGLVLGGIGKSEQDSFIIYQEQVDVSALFKRASGYTPLDLPVRYQVKSNITAEDIKGIYE</sequence>
<dbReference type="PANTHER" id="PTHR37291">
    <property type="entry name" value="5-METHYLCYTOSINE-SPECIFIC RESTRICTION ENZYME B"/>
    <property type="match status" value="1"/>
</dbReference>
<dbReference type="InterPro" id="IPR052934">
    <property type="entry name" value="Methyl-DNA_Rec/Restrict_Enz"/>
</dbReference>
<keyword evidence="3" id="KW-1185">Reference proteome</keyword>
<dbReference type="Proteomes" id="UP001357223">
    <property type="component" value="Chromosome"/>
</dbReference>
<proteinExistence type="predicted"/>
<evidence type="ECO:0000313" key="2">
    <source>
        <dbReference type="EMBL" id="WVX83659.1"/>
    </source>
</evidence>
<dbReference type="InterPro" id="IPR011704">
    <property type="entry name" value="ATPase_dyneun-rel_AAA"/>
</dbReference>
<organism evidence="2 3">
    <name type="scientific">Niallia oryzisoli</name>
    <dbReference type="NCBI Taxonomy" id="1737571"/>
    <lineage>
        <taxon>Bacteria</taxon>
        <taxon>Bacillati</taxon>
        <taxon>Bacillota</taxon>
        <taxon>Bacilli</taxon>
        <taxon>Bacillales</taxon>
        <taxon>Bacillaceae</taxon>
        <taxon>Niallia</taxon>
    </lineage>
</organism>
<dbReference type="PANTHER" id="PTHR37291:SF1">
    <property type="entry name" value="TYPE IV METHYL-DIRECTED RESTRICTION ENZYME ECOKMCRB SUBUNIT"/>
    <property type="match status" value="1"/>
</dbReference>
<dbReference type="RefSeq" id="WP_338452536.1">
    <property type="nucleotide sequence ID" value="NZ_CP137640.1"/>
</dbReference>
<accession>A0ABZ2CRD7</accession>
<reference evidence="2 3" key="1">
    <citation type="submission" date="2023-10" db="EMBL/GenBank/DDBJ databases">
        <title>Niallia locisalis sp.nov. isolated from a salt pond sample.</title>
        <authorList>
            <person name="Li X.-J."/>
            <person name="Dong L."/>
        </authorList>
    </citation>
    <scope>NUCLEOTIDE SEQUENCE [LARGE SCALE GENOMIC DNA]</scope>
    <source>
        <strain evidence="2 3">DSM 29761</strain>
    </source>
</reference>
<protein>
    <submittedName>
        <fullName evidence="2">AAA family ATPase</fullName>
    </submittedName>
</protein>
<evidence type="ECO:0000259" key="1">
    <source>
        <dbReference type="SMART" id="SM00382"/>
    </source>
</evidence>
<dbReference type="Pfam" id="PF07728">
    <property type="entry name" value="AAA_5"/>
    <property type="match status" value="1"/>
</dbReference>
<feature type="domain" description="AAA+ ATPase" evidence="1">
    <location>
        <begin position="173"/>
        <end position="392"/>
    </location>
</feature>
<dbReference type="EMBL" id="CP137640">
    <property type="protein sequence ID" value="WVX83659.1"/>
    <property type="molecule type" value="Genomic_DNA"/>
</dbReference>
<dbReference type="Gene3D" id="3.40.50.300">
    <property type="entry name" value="P-loop containing nucleotide triphosphate hydrolases"/>
    <property type="match status" value="1"/>
</dbReference>
<dbReference type="SUPFAM" id="SSF52540">
    <property type="entry name" value="P-loop containing nucleoside triphosphate hydrolases"/>
    <property type="match status" value="1"/>
</dbReference>
<dbReference type="InterPro" id="IPR027417">
    <property type="entry name" value="P-loop_NTPase"/>
</dbReference>
<name>A0ABZ2CRD7_9BACI</name>
<evidence type="ECO:0000313" key="3">
    <source>
        <dbReference type="Proteomes" id="UP001357223"/>
    </source>
</evidence>
<gene>
    <name evidence="2" type="ORF">R4Z09_12045</name>
</gene>